<keyword evidence="2" id="KW-1185">Reference proteome</keyword>
<evidence type="ECO:0000313" key="1">
    <source>
        <dbReference type="EMBL" id="NIY73845.1"/>
    </source>
</evidence>
<comment type="caution">
    <text evidence="1">The sequence shown here is derived from an EMBL/GenBank/DDBJ whole genome shotgun (WGS) entry which is preliminary data.</text>
</comment>
<name>A0ABX0W1I1_9RHOB</name>
<organism evidence="1 2">
    <name type="scientific">Marivivens donghaensis</name>
    <dbReference type="NCBI Taxonomy" id="1699413"/>
    <lineage>
        <taxon>Bacteria</taxon>
        <taxon>Pseudomonadati</taxon>
        <taxon>Pseudomonadota</taxon>
        <taxon>Alphaproteobacteria</taxon>
        <taxon>Rhodobacterales</taxon>
        <taxon>Paracoccaceae</taxon>
        <taxon>Marivivens group</taxon>
        <taxon>Marivivens</taxon>
    </lineage>
</organism>
<dbReference type="InterPro" id="IPR027417">
    <property type="entry name" value="P-loop_NTPase"/>
</dbReference>
<evidence type="ECO:0008006" key="3">
    <source>
        <dbReference type="Google" id="ProtNLM"/>
    </source>
</evidence>
<reference evidence="1 2" key="1">
    <citation type="submission" date="2020-03" db="EMBL/GenBank/DDBJ databases">
        <title>Bacterial isolates of synthetic phycosphere.</title>
        <authorList>
            <person name="Fu H."/>
            <person name="Moran M.A."/>
        </authorList>
    </citation>
    <scope>NUCLEOTIDE SEQUENCE [LARGE SCALE GENOMIC DNA]</scope>
    <source>
        <strain evidence="1 2">HF1</strain>
    </source>
</reference>
<dbReference type="RefSeq" id="WP_167639229.1">
    <property type="nucleotide sequence ID" value="NZ_JAATOP010000014.1"/>
</dbReference>
<dbReference type="EMBL" id="JAATOP010000014">
    <property type="protein sequence ID" value="NIY73845.1"/>
    <property type="molecule type" value="Genomic_DNA"/>
</dbReference>
<dbReference type="Gene3D" id="3.40.50.300">
    <property type="entry name" value="P-loop containing nucleotide triphosphate hydrolases"/>
    <property type="match status" value="1"/>
</dbReference>
<dbReference type="Proteomes" id="UP000709466">
    <property type="component" value="Unassembled WGS sequence"/>
</dbReference>
<accession>A0ABX0W1I1</accession>
<gene>
    <name evidence="1" type="ORF">HCZ30_15550</name>
</gene>
<protein>
    <recommendedName>
        <fullName evidence="3">Sulfotransferase family protein</fullName>
    </recommendedName>
</protein>
<proteinExistence type="predicted"/>
<evidence type="ECO:0000313" key="2">
    <source>
        <dbReference type="Proteomes" id="UP000709466"/>
    </source>
</evidence>
<sequence length="373" mass="42177">MKVVLYIGHHKVGSTALQSFFAQNWHSFATRGILYPSVEALGTARNIKSLIDGANPPLVQSTVVREPHNALAFAMLSDAKGGQMPPYQQGLPHVTEMWRYVDQQITMLKPETLVLCSEVMSNFGKAAPDLIDVLKTNFKGAEIEIYCALRAPDQYLASWHGQRLKLGHQVEPLSGKAALQYRKGVHFDYAGMLRPWLAAFPKATFHIRNYADILETGGAVEDFLAQTGLECPDPSPIKGAANPSLPYATYEIMRRANYALSRDDQQKLRNHMTRERMRKRLPPNKDIELFGEDVRRKLYKSFAPIHQEISDIAGVDEFFPGLESMLQTNPVAEADVVGEALNKVNLTWERSLLPRSVRSYLWKCTYRQWFGRN</sequence>
<dbReference type="SUPFAM" id="SSF52540">
    <property type="entry name" value="P-loop containing nucleoside triphosphate hydrolases"/>
    <property type="match status" value="1"/>
</dbReference>